<keyword evidence="2" id="KW-1185">Reference proteome</keyword>
<name>A0ABQ2D0H8_9DEIO</name>
<accession>A0ABQ2D0H8</accession>
<sequence>MAYLCSDRWFGSHPVLKSSIALPQKLRGYRKIRQHQQVYRWKFCPGVDHSLLKILPDPSGGQVLYIALKDWRDPWLQKHASLPPNHPAIIAPGYVIEMMQQARQLGWNPEQPGKPLQMIY</sequence>
<comment type="caution">
    <text evidence="1">The sequence shown here is derived from an EMBL/GenBank/DDBJ whole genome shotgun (WGS) entry which is preliminary data.</text>
</comment>
<evidence type="ECO:0000313" key="2">
    <source>
        <dbReference type="Proteomes" id="UP000632222"/>
    </source>
</evidence>
<dbReference type="EMBL" id="BMOD01000006">
    <property type="protein sequence ID" value="GGJ34579.1"/>
    <property type="molecule type" value="Genomic_DNA"/>
</dbReference>
<protein>
    <recommendedName>
        <fullName evidence="3">Transposase IS701-like DDE domain-containing protein</fullName>
    </recommendedName>
</protein>
<proteinExistence type="predicted"/>
<reference evidence="2" key="1">
    <citation type="journal article" date="2019" name="Int. J. Syst. Evol. Microbiol.">
        <title>The Global Catalogue of Microorganisms (GCM) 10K type strain sequencing project: providing services to taxonomists for standard genome sequencing and annotation.</title>
        <authorList>
            <consortium name="The Broad Institute Genomics Platform"/>
            <consortium name="The Broad Institute Genome Sequencing Center for Infectious Disease"/>
            <person name="Wu L."/>
            <person name="Ma J."/>
        </authorList>
    </citation>
    <scope>NUCLEOTIDE SEQUENCE [LARGE SCALE GENOMIC DNA]</scope>
    <source>
        <strain evidence="2">JCM 14370</strain>
    </source>
</reference>
<dbReference type="Proteomes" id="UP000632222">
    <property type="component" value="Unassembled WGS sequence"/>
</dbReference>
<gene>
    <name evidence="1" type="ORF">GCM10008938_20960</name>
</gene>
<organism evidence="1 2">
    <name type="scientific">Deinococcus roseus</name>
    <dbReference type="NCBI Taxonomy" id="392414"/>
    <lineage>
        <taxon>Bacteria</taxon>
        <taxon>Thermotogati</taxon>
        <taxon>Deinococcota</taxon>
        <taxon>Deinococci</taxon>
        <taxon>Deinococcales</taxon>
        <taxon>Deinococcaceae</taxon>
        <taxon>Deinococcus</taxon>
    </lineage>
</organism>
<evidence type="ECO:0000313" key="1">
    <source>
        <dbReference type="EMBL" id="GGJ34579.1"/>
    </source>
</evidence>
<evidence type="ECO:0008006" key="3">
    <source>
        <dbReference type="Google" id="ProtNLM"/>
    </source>
</evidence>